<keyword evidence="1" id="KW-1133">Transmembrane helix</keyword>
<dbReference type="AlphaFoldDB" id="A0A3G9J6C5"/>
<accession>A0A3G9J6C5</accession>
<dbReference type="RefSeq" id="WP_125569855.1">
    <property type="nucleotide sequence ID" value="NZ_AP019307.1"/>
</dbReference>
<name>A0A3G9J6C5_9ACTN</name>
<proteinExistence type="predicted"/>
<dbReference type="EMBL" id="AP019307">
    <property type="protein sequence ID" value="BBH18569.1"/>
    <property type="molecule type" value="Genomic_DNA"/>
</dbReference>
<gene>
    <name evidence="2" type="ORF">Back2_28560</name>
</gene>
<evidence type="ECO:0000313" key="2">
    <source>
        <dbReference type="EMBL" id="BBH18569.1"/>
    </source>
</evidence>
<protein>
    <submittedName>
        <fullName evidence="2">Uncharacterized protein</fullName>
    </submittedName>
</protein>
<evidence type="ECO:0000313" key="3">
    <source>
        <dbReference type="Proteomes" id="UP000271573"/>
    </source>
</evidence>
<keyword evidence="3" id="KW-1185">Reference proteome</keyword>
<dbReference type="Proteomes" id="UP000271573">
    <property type="component" value="Chromosome"/>
</dbReference>
<feature type="transmembrane region" description="Helical" evidence="1">
    <location>
        <begin position="108"/>
        <end position="132"/>
    </location>
</feature>
<sequence length="188" mass="19830">MAQTFQAPKALWVLSLIGIGMWVTMTLYVGVDGIVHAFSNRADLTSIPTTTTAPRDPINSDGSINYDALPDGIKMSIIVMSLWTLTANVAFVGVIIGIVYVSMRFHKVWRAVAFGVVGIGAPVLAFAGNGLFGSDYEPPAPWDVDWHAIGGSAWSASVAVVSLVACALLLGVIPRRRAVAAPGQTFGD</sequence>
<keyword evidence="1" id="KW-0472">Membrane</keyword>
<reference evidence="2 3" key="1">
    <citation type="submission" date="2018-11" db="EMBL/GenBank/DDBJ databases">
        <title>Complete genome sequence of Nocardioides baekrokdamisoli strain KCTC 39748.</title>
        <authorList>
            <person name="Kang S.W."/>
            <person name="Lee K.C."/>
            <person name="Kim K.K."/>
            <person name="Kim J.S."/>
            <person name="Kim D.S."/>
            <person name="Ko S.H."/>
            <person name="Yang S.H."/>
            <person name="Shin Y.K."/>
            <person name="Lee J.S."/>
        </authorList>
    </citation>
    <scope>NUCLEOTIDE SEQUENCE [LARGE SCALE GENOMIC DNA]</scope>
    <source>
        <strain evidence="2 3">KCTC 39748</strain>
    </source>
</reference>
<evidence type="ECO:0000256" key="1">
    <source>
        <dbReference type="SAM" id="Phobius"/>
    </source>
</evidence>
<organism evidence="2 3">
    <name type="scientific">Nocardioides baekrokdamisoli</name>
    <dbReference type="NCBI Taxonomy" id="1804624"/>
    <lineage>
        <taxon>Bacteria</taxon>
        <taxon>Bacillati</taxon>
        <taxon>Actinomycetota</taxon>
        <taxon>Actinomycetes</taxon>
        <taxon>Propionibacteriales</taxon>
        <taxon>Nocardioidaceae</taxon>
        <taxon>Nocardioides</taxon>
    </lineage>
</organism>
<feature type="transmembrane region" description="Helical" evidence="1">
    <location>
        <begin position="77"/>
        <end position="101"/>
    </location>
</feature>
<keyword evidence="1" id="KW-0812">Transmembrane</keyword>
<feature type="transmembrane region" description="Helical" evidence="1">
    <location>
        <begin position="12"/>
        <end position="31"/>
    </location>
</feature>
<dbReference type="KEGG" id="nbe:Back2_28560"/>
<feature type="transmembrane region" description="Helical" evidence="1">
    <location>
        <begin position="152"/>
        <end position="173"/>
    </location>
</feature>